<gene>
    <name evidence="1" type="ORF">SAMN04489714_1628</name>
</gene>
<evidence type="ECO:0000313" key="1">
    <source>
        <dbReference type="EMBL" id="SDU01494.1"/>
    </source>
</evidence>
<dbReference type="Proteomes" id="UP000198976">
    <property type="component" value="Chromosome I"/>
</dbReference>
<proteinExistence type="predicted"/>
<sequence length="39" mass="4263">MIKKLFKLVLFGALAAFAGLIAIQYDGPRNFLKDLGVPL</sequence>
<reference evidence="1 2" key="1">
    <citation type="submission" date="2016-10" db="EMBL/GenBank/DDBJ databases">
        <authorList>
            <person name="Varghese N."/>
            <person name="Submissions S."/>
        </authorList>
    </citation>
    <scope>NUCLEOTIDE SEQUENCE [LARGE SCALE GENOMIC DNA]</scope>
    <source>
        <strain evidence="1 2">DSM 9169</strain>
    </source>
</reference>
<name>A0ABY0V9T9_9ACTO</name>
<evidence type="ECO:0000313" key="2">
    <source>
        <dbReference type="Proteomes" id="UP000198976"/>
    </source>
</evidence>
<protein>
    <submittedName>
        <fullName evidence="1">Uncharacterized protein</fullName>
    </submittedName>
</protein>
<keyword evidence="2" id="KW-1185">Reference proteome</keyword>
<accession>A0ABY0V9T9</accession>
<dbReference type="EMBL" id="LT629792">
    <property type="protein sequence ID" value="SDU01494.1"/>
    <property type="molecule type" value="Genomic_DNA"/>
</dbReference>
<organism evidence="1 2">
    <name type="scientific">Schaalia radingae</name>
    <dbReference type="NCBI Taxonomy" id="131110"/>
    <lineage>
        <taxon>Bacteria</taxon>
        <taxon>Bacillati</taxon>
        <taxon>Actinomycetota</taxon>
        <taxon>Actinomycetes</taxon>
        <taxon>Actinomycetales</taxon>
        <taxon>Actinomycetaceae</taxon>
        <taxon>Schaalia</taxon>
    </lineage>
</organism>